<sequence>MKNNSIQQITITWGFRKQTLKECTEELIIFLERLKRFDNRLNTWYKTGSSKKEALKDKVVIEYDYIKKMFCKKCADDEYPEYSFNLGLWNGNVIELLSYSIFFTIGGSKVGNNMVQFTFPKEGELYEYYSIRENWEKLLELFINHWKPNQYYNFKDDLIEL</sequence>
<reference evidence="2 3" key="1">
    <citation type="submission" date="2018-09" db="EMBL/GenBank/DDBJ databases">
        <title>Insights into the microbiota of Asian seabass (Lates calcarifer) with tenacibaculosis symptoms and description of sp. nov. Tenacibaculum singaporense.</title>
        <authorList>
            <person name="Miyake S."/>
            <person name="Soh M."/>
            <person name="Azman M.N."/>
            <person name="Ngoh S.Y."/>
            <person name="Orban L."/>
        </authorList>
    </citation>
    <scope>NUCLEOTIDE SEQUENCE [LARGE SCALE GENOMIC DNA]</scope>
    <source>
        <strain evidence="2 3">DSM 106434</strain>
    </source>
</reference>
<dbReference type="AlphaFoldDB" id="A0A3S8RA16"/>
<keyword evidence="3" id="KW-1185">Reference proteome</keyword>
<evidence type="ECO:0000313" key="3">
    <source>
        <dbReference type="Proteomes" id="UP000274593"/>
    </source>
</evidence>
<proteinExistence type="predicted"/>
<dbReference type="RefSeq" id="WP_125068562.1">
    <property type="nucleotide sequence ID" value="NZ_CP032548.1"/>
</dbReference>
<dbReference type="KEGG" id="tsig:D6T69_14310"/>
<dbReference type="Pfam" id="PF15579">
    <property type="entry name" value="Imm52"/>
    <property type="match status" value="1"/>
</dbReference>
<dbReference type="InterPro" id="IPR028969">
    <property type="entry name" value="Imm52"/>
</dbReference>
<name>A0A3S8RA16_9FLAO</name>
<protein>
    <recommendedName>
        <fullName evidence="1">Immunity protein 52 domain-containing protein</fullName>
    </recommendedName>
</protein>
<gene>
    <name evidence="2" type="ORF">D6T69_14310</name>
</gene>
<feature type="domain" description="Immunity protein 52" evidence="1">
    <location>
        <begin position="12"/>
        <end position="93"/>
    </location>
</feature>
<organism evidence="2 3">
    <name type="scientific">Tenacibaculum singaporense</name>
    <dbReference type="NCBI Taxonomy" id="2358479"/>
    <lineage>
        <taxon>Bacteria</taxon>
        <taxon>Pseudomonadati</taxon>
        <taxon>Bacteroidota</taxon>
        <taxon>Flavobacteriia</taxon>
        <taxon>Flavobacteriales</taxon>
        <taxon>Flavobacteriaceae</taxon>
        <taxon>Tenacibaculum</taxon>
    </lineage>
</organism>
<dbReference type="EMBL" id="CP032548">
    <property type="protein sequence ID" value="AZJ36641.1"/>
    <property type="molecule type" value="Genomic_DNA"/>
</dbReference>
<evidence type="ECO:0000313" key="2">
    <source>
        <dbReference type="EMBL" id="AZJ36641.1"/>
    </source>
</evidence>
<dbReference type="Proteomes" id="UP000274593">
    <property type="component" value="Chromosome"/>
</dbReference>
<accession>A0A3S8RA16</accession>
<evidence type="ECO:0000259" key="1">
    <source>
        <dbReference type="Pfam" id="PF15579"/>
    </source>
</evidence>